<dbReference type="PANTHER" id="PTHR13887">
    <property type="entry name" value="GLUTATHIONE S-TRANSFERASE KAPPA"/>
    <property type="match status" value="1"/>
</dbReference>
<dbReference type="SUPFAM" id="SSF52833">
    <property type="entry name" value="Thioredoxin-like"/>
    <property type="match status" value="1"/>
</dbReference>
<evidence type="ECO:0000256" key="5">
    <source>
        <dbReference type="ARBA" id="ARBA00023284"/>
    </source>
</evidence>
<dbReference type="Pfam" id="PF13462">
    <property type="entry name" value="Thioredoxin_4"/>
    <property type="match status" value="1"/>
</dbReference>
<dbReference type="InterPro" id="IPR036249">
    <property type="entry name" value="Thioredoxin-like_sf"/>
</dbReference>
<dbReference type="RefSeq" id="WP_380081968.1">
    <property type="nucleotide sequence ID" value="NZ_JBHSWD010000001.1"/>
</dbReference>
<evidence type="ECO:0000256" key="2">
    <source>
        <dbReference type="ARBA" id="ARBA00022729"/>
    </source>
</evidence>
<evidence type="ECO:0000259" key="6">
    <source>
        <dbReference type="Pfam" id="PF13462"/>
    </source>
</evidence>
<organism evidence="7 8">
    <name type="scientific">Deinococcus lacus</name>
    <dbReference type="NCBI Taxonomy" id="392561"/>
    <lineage>
        <taxon>Bacteria</taxon>
        <taxon>Thermotogati</taxon>
        <taxon>Deinococcota</taxon>
        <taxon>Deinococci</taxon>
        <taxon>Deinococcales</taxon>
        <taxon>Deinococcaceae</taxon>
        <taxon>Deinococcus</taxon>
    </lineage>
</organism>
<dbReference type="Proteomes" id="UP001596297">
    <property type="component" value="Unassembled WGS sequence"/>
</dbReference>
<dbReference type="Gene3D" id="3.40.30.10">
    <property type="entry name" value="Glutaredoxin"/>
    <property type="match status" value="1"/>
</dbReference>
<dbReference type="InterPro" id="IPR012336">
    <property type="entry name" value="Thioredoxin-like_fold"/>
</dbReference>
<comment type="caution">
    <text evidence="7">The sequence shown here is derived from an EMBL/GenBank/DDBJ whole genome shotgun (WGS) entry which is preliminary data.</text>
</comment>
<evidence type="ECO:0000256" key="3">
    <source>
        <dbReference type="ARBA" id="ARBA00023002"/>
    </source>
</evidence>
<keyword evidence="2" id="KW-0732">Signal</keyword>
<keyword evidence="4" id="KW-1015">Disulfide bond</keyword>
<sequence length="167" mass="17779">MPLLRPAVEQRSLQRLAGPARHLPHPLPSLPAAAAPRALPAALASECAADQGKFWPFSDRLYANFNEWSRAAPEQLGPRFVAYAKAAGLNAATFEKCLSSGQHSAAVTRGVQRLDEALNVRGTPSVYVGGIRVANYSDPGEMQALRAIAAAGPAARQVVEDRLSSLR</sequence>
<keyword evidence="5" id="KW-0676">Redox-active center</keyword>
<dbReference type="PANTHER" id="PTHR13887:SF14">
    <property type="entry name" value="DISULFIDE BOND FORMATION PROTEIN D"/>
    <property type="match status" value="1"/>
</dbReference>
<dbReference type="EMBL" id="JBHSWD010000001">
    <property type="protein sequence ID" value="MFC6590959.1"/>
    <property type="molecule type" value="Genomic_DNA"/>
</dbReference>
<name>A0ABW1YDH4_9DEIO</name>
<accession>A0ABW1YDH4</accession>
<gene>
    <name evidence="7" type="ORF">ACFP81_02210</name>
</gene>
<evidence type="ECO:0000313" key="7">
    <source>
        <dbReference type="EMBL" id="MFC6590959.1"/>
    </source>
</evidence>
<feature type="domain" description="Thioredoxin-like fold" evidence="6">
    <location>
        <begin position="37"/>
        <end position="144"/>
    </location>
</feature>
<comment type="similarity">
    <text evidence="1">Belongs to the thioredoxin family. DsbA subfamily.</text>
</comment>
<reference evidence="8" key="1">
    <citation type="journal article" date="2019" name="Int. J. Syst. Evol. Microbiol.">
        <title>The Global Catalogue of Microorganisms (GCM) 10K type strain sequencing project: providing services to taxonomists for standard genome sequencing and annotation.</title>
        <authorList>
            <consortium name="The Broad Institute Genomics Platform"/>
            <consortium name="The Broad Institute Genome Sequencing Center for Infectious Disease"/>
            <person name="Wu L."/>
            <person name="Ma J."/>
        </authorList>
    </citation>
    <scope>NUCLEOTIDE SEQUENCE [LARGE SCALE GENOMIC DNA]</scope>
    <source>
        <strain evidence="8">CGMCC 1.15772</strain>
    </source>
</reference>
<evidence type="ECO:0000256" key="4">
    <source>
        <dbReference type="ARBA" id="ARBA00023157"/>
    </source>
</evidence>
<keyword evidence="8" id="KW-1185">Reference proteome</keyword>
<protein>
    <submittedName>
        <fullName evidence="7">DsbA family protein</fullName>
    </submittedName>
</protein>
<keyword evidence="3" id="KW-0560">Oxidoreductase</keyword>
<evidence type="ECO:0000256" key="1">
    <source>
        <dbReference type="ARBA" id="ARBA00005791"/>
    </source>
</evidence>
<proteinExistence type="inferred from homology"/>
<evidence type="ECO:0000313" key="8">
    <source>
        <dbReference type="Proteomes" id="UP001596297"/>
    </source>
</evidence>